<dbReference type="InterPro" id="IPR019621">
    <property type="entry name" value="DUF2491"/>
</dbReference>
<organism evidence="1 2">
    <name type="scientific">Escherichia coli</name>
    <dbReference type="NCBI Taxonomy" id="562"/>
    <lineage>
        <taxon>Bacteria</taxon>
        <taxon>Pseudomonadati</taxon>
        <taxon>Pseudomonadota</taxon>
        <taxon>Gammaproteobacteria</taxon>
        <taxon>Enterobacterales</taxon>
        <taxon>Enterobacteriaceae</taxon>
        <taxon>Escherichia</taxon>
    </lineage>
</organism>
<reference evidence="1 2" key="1">
    <citation type="journal article" date="2019" name="Environ. Health Perspect.">
        <title>Inter-host Transmission of Carbapenemase-Producing Escherichia coli among Humans and Backyard Animals.</title>
        <authorList>
            <person name="Li J."/>
            <person name="Bi Z."/>
            <person name="Ma S."/>
            <person name="Chen B."/>
            <person name="Cai C."/>
            <person name="He J."/>
            <person name="Schwarz S."/>
            <person name="Sun C."/>
            <person name="Zhou Y."/>
            <person name="Yin J."/>
            <person name="Hulth A."/>
            <person name="Wang Y."/>
            <person name="Shen Z."/>
            <person name="Wang S."/>
            <person name="Wu C."/>
            <person name="Nilsson L.E."/>
            <person name="Walsh T.R."/>
            <person name="Borjesson S."/>
            <person name="Shen J."/>
            <person name="Sun Q."/>
            <person name="Wang Y."/>
        </authorList>
    </citation>
    <scope>NUCLEOTIDE SEQUENCE [LARGE SCALE GENOMIC DNA]</scope>
    <source>
        <strain evidence="1 2">A016f</strain>
    </source>
</reference>
<gene>
    <name evidence="1" type="ORF">EIZ93_32450</name>
</gene>
<proteinExistence type="predicted"/>
<dbReference type="Pfam" id="PF10679">
    <property type="entry name" value="DUF2491"/>
    <property type="match status" value="1"/>
</dbReference>
<feature type="non-terminal residue" evidence="1">
    <location>
        <position position="1"/>
    </location>
</feature>
<evidence type="ECO:0000313" key="2">
    <source>
        <dbReference type="Proteomes" id="UP000359125"/>
    </source>
</evidence>
<protein>
    <submittedName>
        <fullName evidence="1">DUF2491 family protein</fullName>
    </submittedName>
</protein>
<dbReference type="RefSeq" id="WP_152932845.1">
    <property type="nucleotide sequence ID" value="NZ_RYCF01001008.1"/>
</dbReference>
<dbReference type="EMBL" id="RYCF01001008">
    <property type="protein sequence ID" value="MQK28781.1"/>
    <property type="molecule type" value="Genomic_DNA"/>
</dbReference>
<sequence>LFVYEESYGISKESHWREAINAKAMGAMTLNWQEKRWQRFFNSEEPGNIEPVYMLEKVENQNHAKWEVHNFTMGYQRQVTEDTYEYLLLNGEESFNDLGEPEWLFSRALGVDIPLTSLHIIG</sequence>
<evidence type="ECO:0000313" key="1">
    <source>
        <dbReference type="EMBL" id="MQK28781.1"/>
    </source>
</evidence>
<dbReference type="Proteomes" id="UP000359125">
    <property type="component" value="Unassembled WGS sequence"/>
</dbReference>
<name>A0A3T5CKV8_ECOLX</name>
<comment type="caution">
    <text evidence="1">The sequence shown here is derived from an EMBL/GenBank/DDBJ whole genome shotgun (WGS) entry which is preliminary data.</text>
</comment>
<dbReference type="AlphaFoldDB" id="A0A3T5CKV8"/>
<accession>A0A3T5CKV8</accession>